<dbReference type="EMBL" id="JAIWYP010000008">
    <property type="protein sequence ID" value="KAH3787782.1"/>
    <property type="molecule type" value="Genomic_DNA"/>
</dbReference>
<comment type="caution">
    <text evidence="14">The sequence shown here is derived from an EMBL/GenBank/DDBJ whole genome shotgun (WGS) entry which is preliminary data.</text>
</comment>
<dbReference type="GO" id="GO:0016020">
    <property type="term" value="C:membrane"/>
    <property type="evidence" value="ECO:0007669"/>
    <property type="project" value="GOC"/>
</dbReference>
<dbReference type="GO" id="GO:0005615">
    <property type="term" value="C:extracellular space"/>
    <property type="evidence" value="ECO:0007669"/>
    <property type="project" value="UniProtKB-UniRule"/>
</dbReference>
<sequence>MDSSPILVMTAILTIASSDSGFFWHITDFHYDFTYHDRQLSCNPNAKPTHPGQFGDFWCDSPWKLVNSSVHAMAKLKQNADFILWTGDTVLHASDSDLNYDVNAAIHKNTTDLIKSVLPGVHVYASFGNHDYWPNNQFPPANNRLYNDTLERWGPWINDSSQDNYFRKGAYYTVKTPQGLRIISLNTNLYYTSDKETVNVSDPADQLQWLNATLVNAKTSNEKVLITAHISPGVHTPSSILWMHEKFHTPLVDILQTHADIIVGMFFGHDHSDGFKVLPDKTGTSMAPIFIAPSVTPWRYVIPNEIGPAHNPGIRLVEYDRTTGRPLDITQYYLDLKTANQNATDNWEVEYEAKKDYEIPDLTAATLAKLASKIKDPGSKEFKNYWRFYTVSAPTEMLEACVNDCHSAVYCGLTFFDMDSFRACQNKMISGSSQLFSVGRMMTTFVTSGLLIAIAL</sequence>
<keyword evidence="9" id="KW-0325">Glycoprotein</keyword>
<evidence type="ECO:0000313" key="15">
    <source>
        <dbReference type="Proteomes" id="UP000828390"/>
    </source>
</evidence>
<proteinExistence type="inferred from homology"/>
<dbReference type="AlphaFoldDB" id="A0A9D4EX16"/>
<evidence type="ECO:0000256" key="11">
    <source>
        <dbReference type="PIRSR" id="PIRSR036767-51"/>
    </source>
</evidence>
<accession>A0A9D4EX16</accession>
<comment type="subcellular location">
    <subcellularLocation>
        <location evidence="1">Secreted</location>
    </subcellularLocation>
</comment>
<feature type="domain" description="Calcineurin-like phosphoesterase" evidence="12">
    <location>
        <begin position="23"/>
        <end position="272"/>
    </location>
</feature>
<dbReference type="InterPro" id="IPR029052">
    <property type="entry name" value="Metallo-depent_PP-like"/>
</dbReference>
<feature type="binding site" evidence="11">
    <location>
        <position position="269"/>
    </location>
    <ligand>
        <name>Zn(2+)</name>
        <dbReference type="ChEBI" id="CHEBI:29105"/>
        <label>2</label>
    </ligand>
</feature>
<dbReference type="InterPro" id="IPR041805">
    <property type="entry name" value="ASMase/PPN1_MPP"/>
</dbReference>
<evidence type="ECO:0000256" key="6">
    <source>
        <dbReference type="ARBA" id="ARBA00022801"/>
    </source>
</evidence>
<keyword evidence="15" id="KW-1185">Reference proteome</keyword>
<organism evidence="14 15">
    <name type="scientific">Dreissena polymorpha</name>
    <name type="common">Zebra mussel</name>
    <name type="synonym">Mytilus polymorpha</name>
    <dbReference type="NCBI Taxonomy" id="45954"/>
    <lineage>
        <taxon>Eukaryota</taxon>
        <taxon>Metazoa</taxon>
        <taxon>Spiralia</taxon>
        <taxon>Lophotrochozoa</taxon>
        <taxon>Mollusca</taxon>
        <taxon>Bivalvia</taxon>
        <taxon>Autobranchia</taxon>
        <taxon>Heteroconchia</taxon>
        <taxon>Euheterodonta</taxon>
        <taxon>Imparidentia</taxon>
        <taxon>Neoheterodontei</taxon>
        <taxon>Myida</taxon>
        <taxon>Dreissenoidea</taxon>
        <taxon>Dreissenidae</taxon>
        <taxon>Dreissena</taxon>
    </lineage>
</organism>
<evidence type="ECO:0000313" key="14">
    <source>
        <dbReference type="EMBL" id="KAH3787782.1"/>
    </source>
</evidence>
<dbReference type="SUPFAM" id="SSF56300">
    <property type="entry name" value="Metallo-dependent phosphatases"/>
    <property type="match status" value="1"/>
</dbReference>
<evidence type="ECO:0000259" key="12">
    <source>
        <dbReference type="Pfam" id="PF00149"/>
    </source>
</evidence>
<feature type="domain" description="Sphingomyelin phosphodiesterase C-terminal" evidence="13">
    <location>
        <begin position="288"/>
        <end position="427"/>
    </location>
</feature>
<dbReference type="PANTHER" id="PTHR10340:SF57">
    <property type="entry name" value="METALLOPHOS DOMAIN-CONTAINING PROTEIN"/>
    <property type="match status" value="1"/>
</dbReference>
<dbReference type="CDD" id="cd00842">
    <property type="entry name" value="MPP_ASMase"/>
    <property type="match status" value="1"/>
</dbReference>
<feature type="binding site" evidence="11">
    <location>
        <position position="30"/>
    </location>
    <ligand>
        <name>Zn(2+)</name>
        <dbReference type="ChEBI" id="CHEBI:29105"/>
        <label>1</label>
    </ligand>
</feature>
<feature type="binding site" evidence="11">
    <location>
        <position position="28"/>
    </location>
    <ligand>
        <name>Zn(2+)</name>
        <dbReference type="ChEBI" id="CHEBI:29105"/>
        <label>1</label>
    </ligand>
</feature>
<name>A0A9D4EX16_DREPO</name>
<evidence type="ECO:0000256" key="1">
    <source>
        <dbReference type="ARBA" id="ARBA00004613"/>
    </source>
</evidence>
<dbReference type="InterPro" id="IPR004843">
    <property type="entry name" value="Calcineurin-like_PHP"/>
</dbReference>
<keyword evidence="8" id="KW-1015">Disulfide bond</keyword>
<dbReference type="Pfam" id="PF19272">
    <property type="entry name" value="ASMase_C"/>
    <property type="match status" value="1"/>
</dbReference>
<dbReference type="InterPro" id="IPR017064">
    <property type="entry name" value="ASM-like_Pdiesterase_prd"/>
</dbReference>
<evidence type="ECO:0000256" key="4">
    <source>
        <dbReference type="ARBA" id="ARBA00022723"/>
    </source>
</evidence>
<evidence type="ECO:0000256" key="3">
    <source>
        <dbReference type="ARBA" id="ARBA00022525"/>
    </source>
</evidence>
<dbReference type="PIRSF" id="PIRSF036767">
    <property type="entry name" value="ASM-like_PDE"/>
    <property type="match status" value="1"/>
</dbReference>
<feature type="binding site" evidence="11">
    <location>
        <position position="129"/>
    </location>
    <ligand>
        <name>Zn(2+)</name>
        <dbReference type="ChEBI" id="CHEBI:29105"/>
        <label>2</label>
    </ligand>
</feature>
<dbReference type="PANTHER" id="PTHR10340">
    <property type="entry name" value="SPHINGOMYELIN PHOSPHODIESTERASE"/>
    <property type="match status" value="1"/>
</dbReference>
<keyword evidence="5" id="KW-0732">Signal</keyword>
<feature type="binding site" evidence="11">
    <location>
        <position position="88"/>
    </location>
    <ligand>
        <name>Zn(2+)</name>
        <dbReference type="ChEBI" id="CHEBI:29105"/>
        <label>1</label>
    </ligand>
</feature>
<dbReference type="Pfam" id="PF00149">
    <property type="entry name" value="Metallophos"/>
    <property type="match status" value="1"/>
</dbReference>
<gene>
    <name evidence="14" type="ORF">DPMN_165911</name>
</gene>
<evidence type="ECO:0000259" key="13">
    <source>
        <dbReference type="Pfam" id="PF19272"/>
    </source>
</evidence>
<reference evidence="14" key="1">
    <citation type="journal article" date="2019" name="bioRxiv">
        <title>The Genome of the Zebra Mussel, Dreissena polymorpha: A Resource for Invasive Species Research.</title>
        <authorList>
            <person name="McCartney M.A."/>
            <person name="Auch B."/>
            <person name="Kono T."/>
            <person name="Mallez S."/>
            <person name="Zhang Y."/>
            <person name="Obille A."/>
            <person name="Becker A."/>
            <person name="Abrahante J.E."/>
            <person name="Garbe J."/>
            <person name="Badalamenti J.P."/>
            <person name="Herman A."/>
            <person name="Mangelson H."/>
            <person name="Liachko I."/>
            <person name="Sullivan S."/>
            <person name="Sone E.D."/>
            <person name="Koren S."/>
            <person name="Silverstein K.A.T."/>
            <person name="Beckman K.B."/>
            <person name="Gohl D.M."/>
        </authorList>
    </citation>
    <scope>NUCLEOTIDE SEQUENCE</scope>
    <source>
        <strain evidence="14">Duluth1</strain>
        <tissue evidence="14">Whole animal</tissue>
    </source>
</reference>
<dbReference type="InterPro" id="IPR045473">
    <property type="entry name" value="ASM_C"/>
</dbReference>
<dbReference type="Proteomes" id="UP000828390">
    <property type="component" value="Unassembled WGS sequence"/>
</dbReference>
<evidence type="ECO:0000256" key="10">
    <source>
        <dbReference type="PIRNR" id="PIRNR036767"/>
    </source>
</evidence>
<evidence type="ECO:0000256" key="7">
    <source>
        <dbReference type="ARBA" id="ARBA00022833"/>
    </source>
</evidence>
<comment type="similarity">
    <text evidence="2 10">Belongs to the acid sphingomyelinase family.</text>
</comment>
<evidence type="ECO:0000256" key="8">
    <source>
        <dbReference type="ARBA" id="ARBA00023157"/>
    </source>
</evidence>
<keyword evidence="7 10" id="KW-0862">Zinc</keyword>
<evidence type="ECO:0000256" key="9">
    <source>
        <dbReference type="ARBA" id="ARBA00023180"/>
    </source>
</evidence>
<keyword evidence="4 10" id="KW-0479">Metal-binding</keyword>
<keyword evidence="3 10" id="KW-0964">Secreted</keyword>
<dbReference type="GO" id="GO:0004767">
    <property type="term" value="F:sphingomyelin phosphodiesterase activity"/>
    <property type="evidence" value="ECO:0007669"/>
    <property type="project" value="InterPro"/>
</dbReference>
<evidence type="ECO:0000256" key="5">
    <source>
        <dbReference type="ARBA" id="ARBA00022729"/>
    </source>
</evidence>
<keyword evidence="6 10" id="KW-0378">Hydrolase</keyword>
<dbReference type="GO" id="GO:0006685">
    <property type="term" value="P:sphingomyelin catabolic process"/>
    <property type="evidence" value="ECO:0007669"/>
    <property type="project" value="InterPro"/>
</dbReference>
<evidence type="ECO:0000256" key="2">
    <source>
        <dbReference type="ARBA" id="ARBA00008234"/>
    </source>
</evidence>
<feature type="binding site" evidence="11">
    <location>
        <position position="88"/>
    </location>
    <ligand>
        <name>Zn(2+)</name>
        <dbReference type="ChEBI" id="CHEBI:29105"/>
        <label>2</label>
    </ligand>
</feature>
<feature type="binding site" evidence="11">
    <location>
        <position position="229"/>
    </location>
    <ligand>
        <name>Zn(2+)</name>
        <dbReference type="ChEBI" id="CHEBI:29105"/>
        <label>2</label>
    </ligand>
</feature>
<dbReference type="Gene3D" id="3.60.21.10">
    <property type="match status" value="1"/>
</dbReference>
<reference evidence="14" key="2">
    <citation type="submission" date="2020-11" db="EMBL/GenBank/DDBJ databases">
        <authorList>
            <person name="McCartney M.A."/>
            <person name="Auch B."/>
            <person name="Kono T."/>
            <person name="Mallez S."/>
            <person name="Becker A."/>
            <person name="Gohl D.M."/>
            <person name="Silverstein K.A.T."/>
            <person name="Koren S."/>
            <person name="Bechman K.B."/>
            <person name="Herman A."/>
            <person name="Abrahante J.E."/>
            <person name="Garbe J."/>
        </authorList>
    </citation>
    <scope>NUCLEOTIDE SEQUENCE</scope>
    <source>
        <strain evidence="14">Duluth1</strain>
        <tissue evidence="14">Whole animal</tissue>
    </source>
</reference>
<dbReference type="OrthoDB" id="348678at2759"/>
<dbReference type="GO" id="GO:0046872">
    <property type="term" value="F:metal ion binding"/>
    <property type="evidence" value="ECO:0007669"/>
    <property type="project" value="UniProtKB-KW"/>
</dbReference>
<comment type="cofactor">
    <cofactor evidence="11">
        <name>Zn(2+)</name>
        <dbReference type="ChEBI" id="CHEBI:29105"/>
    </cofactor>
    <text evidence="11">Binds 2 Zn(2+) per subunit.</text>
</comment>
<protein>
    <recommendedName>
        <fullName evidence="10">Sphingomyelinase phosphodiesterase</fullName>
    </recommendedName>
</protein>
<feature type="binding site" evidence="11">
    <location>
        <position position="271"/>
    </location>
    <ligand>
        <name>Zn(2+)</name>
        <dbReference type="ChEBI" id="CHEBI:29105"/>
        <label>1</label>
    </ligand>
</feature>